<evidence type="ECO:0000313" key="3">
    <source>
        <dbReference type="Proteomes" id="UP000037820"/>
    </source>
</evidence>
<sequence length="73" mass="8065">MTTLPEKVASRLGNCWSKLKFEVLAVRLLNTASATKAADSKMPITAGTSVLLQQQKRRQSVYSTNRGQKKATR</sequence>
<evidence type="ECO:0000256" key="1">
    <source>
        <dbReference type="SAM" id="MobiDB-lite"/>
    </source>
</evidence>
<reference evidence="2 3" key="1">
    <citation type="submission" date="2015-07" db="EMBL/GenBank/DDBJ databases">
        <title>Whole genome sequencing of endophytes isolated from poison ivy (Toxicodendron radicans).</title>
        <authorList>
            <person name="Tran P.N."/>
            <person name="Lee Y.P."/>
            <person name="Gan H.M."/>
            <person name="Savka M.A."/>
        </authorList>
    </citation>
    <scope>NUCLEOTIDE SEQUENCE [LARGE SCALE GENOMIC DNA]</scope>
    <source>
        <strain evidence="2 3">RIT-PI-g</strain>
    </source>
</reference>
<feature type="compositionally biased region" description="Polar residues" evidence="1">
    <location>
        <begin position="49"/>
        <end position="66"/>
    </location>
</feature>
<name>A0ABR5M117_9PSED</name>
<feature type="region of interest" description="Disordered" evidence="1">
    <location>
        <begin position="49"/>
        <end position="73"/>
    </location>
</feature>
<gene>
    <name evidence="2" type="ORF">AEQ48_25765</name>
</gene>
<comment type="caution">
    <text evidence="2">The sequence shown here is derived from an EMBL/GenBank/DDBJ whole genome shotgun (WGS) entry which is preliminary data.</text>
</comment>
<evidence type="ECO:0000313" key="2">
    <source>
        <dbReference type="EMBL" id="KPG69242.1"/>
    </source>
</evidence>
<dbReference type="Proteomes" id="UP000037820">
    <property type="component" value="Unassembled WGS sequence"/>
</dbReference>
<proteinExistence type="predicted"/>
<keyword evidence="3" id="KW-1185">Reference proteome</keyword>
<accession>A0ABR5M117</accession>
<protein>
    <submittedName>
        <fullName evidence="2">Uncharacterized protein</fullName>
    </submittedName>
</protein>
<organism evidence="2 3">
    <name type="scientific">Pseudomonas libanensis</name>
    <dbReference type="NCBI Taxonomy" id="75588"/>
    <lineage>
        <taxon>Bacteria</taxon>
        <taxon>Pseudomonadati</taxon>
        <taxon>Pseudomonadota</taxon>
        <taxon>Gammaproteobacteria</taxon>
        <taxon>Pseudomonadales</taxon>
        <taxon>Pseudomonadaceae</taxon>
        <taxon>Pseudomonas</taxon>
    </lineage>
</organism>
<dbReference type="EMBL" id="LHOY01000047">
    <property type="protein sequence ID" value="KPG69242.1"/>
    <property type="molecule type" value="Genomic_DNA"/>
</dbReference>